<sequence length="76" mass="8509">MLTSQAYIITSRLWVTLLSTYSSENLLCATTDPTLKGFGRHQHSKKEPSTVLKTVHRSADNLLVPHLLFDPTKVLS</sequence>
<protein>
    <recommendedName>
        <fullName evidence="3">Secreted protein</fullName>
    </recommendedName>
</protein>
<proteinExistence type="predicted"/>
<reference evidence="1 2" key="1">
    <citation type="submission" date="2021-06" db="EMBL/GenBank/DDBJ databases">
        <title>Caerostris extrusa draft genome.</title>
        <authorList>
            <person name="Kono N."/>
            <person name="Arakawa K."/>
        </authorList>
    </citation>
    <scope>NUCLEOTIDE SEQUENCE [LARGE SCALE GENOMIC DNA]</scope>
</reference>
<dbReference type="Proteomes" id="UP001054945">
    <property type="component" value="Unassembled WGS sequence"/>
</dbReference>
<name>A0AAV4WN09_CAEEX</name>
<organism evidence="1 2">
    <name type="scientific">Caerostris extrusa</name>
    <name type="common">Bark spider</name>
    <name type="synonym">Caerostris bankana</name>
    <dbReference type="NCBI Taxonomy" id="172846"/>
    <lineage>
        <taxon>Eukaryota</taxon>
        <taxon>Metazoa</taxon>
        <taxon>Ecdysozoa</taxon>
        <taxon>Arthropoda</taxon>
        <taxon>Chelicerata</taxon>
        <taxon>Arachnida</taxon>
        <taxon>Araneae</taxon>
        <taxon>Araneomorphae</taxon>
        <taxon>Entelegynae</taxon>
        <taxon>Araneoidea</taxon>
        <taxon>Araneidae</taxon>
        <taxon>Caerostris</taxon>
    </lineage>
</organism>
<dbReference type="EMBL" id="BPLR01016500">
    <property type="protein sequence ID" value="GIY84310.1"/>
    <property type="molecule type" value="Genomic_DNA"/>
</dbReference>
<gene>
    <name evidence="1" type="ORF">CEXT_562721</name>
</gene>
<accession>A0AAV4WN09</accession>
<dbReference type="AlphaFoldDB" id="A0AAV4WN09"/>
<evidence type="ECO:0000313" key="2">
    <source>
        <dbReference type="Proteomes" id="UP001054945"/>
    </source>
</evidence>
<keyword evidence="2" id="KW-1185">Reference proteome</keyword>
<evidence type="ECO:0000313" key="1">
    <source>
        <dbReference type="EMBL" id="GIY84310.1"/>
    </source>
</evidence>
<comment type="caution">
    <text evidence="1">The sequence shown here is derived from an EMBL/GenBank/DDBJ whole genome shotgun (WGS) entry which is preliminary data.</text>
</comment>
<evidence type="ECO:0008006" key="3">
    <source>
        <dbReference type="Google" id="ProtNLM"/>
    </source>
</evidence>